<keyword evidence="4" id="KW-0560">Oxidoreductase</keyword>
<evidence type="ECO:0008006" key="8">
    <source>
        <dbReference type="Google" id="ProtNLM"/>
    </source>
</evidence>
<sequence>MWIMGRASSSGTTNLSDQKSTGEKLAEPIQNQPSILHLSAYERWGKAGYGLILTGNVQVDGRFLGDTGDVVAPPLNNPSVMGIWTEWANRAQASGTPALVRLCHAGRQSAVGNGTHGFFDKTMAPSVVPLDFGSGIITILLRCLIFGIPREMTQADITDTVQMFVNGAKVAERAEFRGGRTAWCTWIPHQSIPITKGAKIHDFGIEIIHGIRKAVSPDFILGIKLNSADYQHGGLSEDEVYGQIEAITSYGVDFVEISGGTYENPKSYHGSVQPTKTSTPTSTPYQSSHRSSREVLFLDFAVKVRERLPHVPLLVTGGFRSRTAIRDAITSGACDMVGVARPATILPEFPQMIMDPTIPDNIAVCTTYSVTGGGIKRKLPIKSIGADLSSLWHSLQIRRFAQGLEPNLSMTIEELQK</sequence>
<keyword evidence="2" id="KW-0285">Flavoprotein</keyword>
<evidence type="ECO:0000256" key="5">
    <source>
        <dbReference type="SAM" id="MobiDB-lite"/>
    </source>
</evidence>
<dbReference type="PANTHER" id="PTHR43656">
    <property type="entry name" value="BINDING OXIDOREDUCTASE, PUTATIVE (AFU_ORTHOLOGUE AFUA_2G08260)-RELATED"/>
    <property type="match status" value="1"/>
</dbReference>
<proteinExistence type="inferred from homology"/>
<dbReference type="EMBL" id="NCSJ02000401">
    <property type="protein sequence ID" value="RFU24795.1"/>
    <property type="molecule type" value="Genomic_DNA"/>
</dbReference>
<dbReference type="OMA" id="VYATWAR"/>
<evidence type="ECO:0000313" key="6">
    <source>
        <dbReference type="EMBL" id="RFU24795.1"/>
    </source>
</evidence>
<dbReference type="PANTHER" id="PTHR43656:SF2">
    <property type="entry name" value="BINDING OXIDOREDUCTASE, PUTATIVE (AFU_ORTHOLOGUE AFUA_2G08260)-RELATED"/>
    <property type="match status" value="1"/>
</dbReference>
<evidence type="ECO:0000313" key="7">
    <source>
        <dbReference type="Proteomes" id="UP000258309"/>
    </source>
</evidence>
<feature type="compositionally biased region" description="Polar residues" evidence="5">
    <location>
        <begin position="7"/>
        <end position="19"/>
    </location>
</feature>
<feature type="non-terminal residue" evidence="6">
    <location>
        <position position="417"/>
    </location>
</feature>
<dbReference type="STRING" id="5539.A0A3E2GUD6"/>
<dbReference type="InterPro" id="IPR051799">
    <property type="entry name" value="NADH_flavin_oxidoreductase"/>
</dbReference>
<dbReference type="SUPFAM" id="SSF51395">
    <property type="entry name" value="FMN-linked oxidoreductases"/>
    <property type="match status" value="1"/>
</dbReference>
<dbReference type="GO" id="GO:0016491">
    <property type="term" value="F:oxidoreductase activity"/>
    <property type="evidence" value="ECO:0007669"/>
    <property type="project" value="UniProtKB-KW"/>
</dbReference>
<feature type="region of interest" description="Disordered" evidence="5">
    <location>
        <begin position="1"/>
        <end position="25"/>
    </location>
</feature>
<reference evidence="6 7" key="1">
    <citation type="submission" date="2018-05" db="EMBL/GenBank/DDBJ databases">
        <title>Draft genome sequence of Scytalidium lignicola DSM 105466, a ubiquitous saprotrophic fungus.</title>
        <authorList>
            <person name="Buettner E."/>
            <person name="Gebauer A.M."/>
            <person name="Hofrichter M."/>
            <person name="Liers C."/>
            <person name="Kellner H."/>
        </authorList>
    </citation>
    <scope>NUCLEOTIDE SEQUENCE [LARGE SCALE GENOMIC DNA]</scope>
    <source>
        <strain evidence="6 7">DSM 105466</strain>
    </source>
</reference>
<evidence type="ECO:0000256" key="2">
    <source>
        <dbReference type="ARBA" id="ARBA00022630"/>
    </source>
</evidence>
<feature type="non-terminal residue" evidence="6">
    <location>
        <position position="1"/>
    </location>
</feature>
<evidence type="ECO:0000256" key="1">
    <source>
        <dbReference type="ARBA" id="ARBA00005979"/>
    </source>
</evidence>
<organism evidence="6 7">
    <name type="scientific">Scytalidium lignicola</name>
    <name type="common">Hyphomycete</name>
    <dbReference type="NCBI Taxonomy" id="5539"/>
    <lineage>
        <taxon>Eukaryota</taxon>
        <taxon>Fungi</taxon>
        <taxon>Dikarya</taxon>
        <taxon>Ascomycota</taxon>
        <taxon>Pezizomycotina</taxon>
        <taxon>Leotiomycetes</taxon>
        <taxon>Leotiomycetes incertae sedis</taxon>
        <taxon>Scytalidium</taxon>
    </lineage>
</organism>
<dbReference type="AlphaFoldDB" id="A0A3E2GUD6"/>
<keyword evidence="3" id="KW-0288">FMN</keyword>
<protein>
    <recommendedName>
        <fullName evidence="8">NADH:flavin oxidoreductase/NADH oxidase N-terminal domain-containing protein</fullName>
    </recommendedName>
</protein>
<dbReference type="OrthoDB" id="1663137at2759"/>
<keyword evidence="7" id="KW-1185">Reference proteome</keyword>
<dbReference type="Proteomes" id="UP000258309">
    <property type="component" value="Unassembled WGS sequence"/>
</dbReference>
<evidence type="ECO:0000256" key="3">
    <source>
        <dbReference type="ARBA" id="ARBA00022643"/>
    </source>
</evidence>
<comment type="similarity">
    <text evidence="1">Belongs to the NADH:flavin oxidoreductase/NADH oxidase family.</text>
</comment>
<evidence type="ECO:0000256" key="4">
    <source>
        <dbReference type="ARBA" id="ARBA00023002"/>
    </source>
</evidence>
<accession>A0A3E2GUD6</accession>
<feature type="region of interest" description="Disordered" evidence="5">
    <location>
        <begin position="265"/>
        <end position="287"/>
    </location>
</feature>
<dbReference type="InterPro" id="IPR013785">
    <property type="entry name" value="Aldolase_TIM"/>
</dbReference>
<name>A0A3E2GUD6_SCYLI</name>
<feature type="compositionally biased region" description="Low complexity" evidence="5">
    <location>
        <begin position="271"/>
        <end position="287"/>
    </location>
</feature>
<comment type="caution">
    <text evidence="6">The sequence shown here is derived from an EMBL/GenBank/DDBJ whole genome shotgun (WGS) entry which is preliminary data.</text>
</comment>
<dbReference type="Gene3D" id="3.20.20.70">
    <property type="entry name" value="Aldolase class I"/>
    <property type="match status" value="2"/>
</dbReference>
<gene>
    <name evidence="6" type="ORF">B7463_g11550</name>
</gene>